<gene>
    <name evidence="3" type="ORF">FWK35_00039075</name>
</gene>
<reference evidence="3 4" key="1">
    <citation type="submission" date="2019-08" db="EMBL/GenBank/DDBJ databases">
        <title>Whole genome of Aphis craccivora.</title>
        <authorList>
            <person name="Voronova N.V."/>
            <person name="Shulinski R.S."/>
            <person name="Bandarenka Y.V."/>
            <person name="Zhorov D.G."/>
            <person name="Warner D."/>
        </authorList>
    </citation>
    <scope>NUCLEOTIDE SEQUENCE [LARGE SCALE GENOMIC DNA]</scope>
    <source>
        <strain evidence="3">180601</strain>
        <tissue evidence="3">Whole Body</tissue>
    </source>
</reference>
<feature type="compositionally biased region" description="Polar residues" evidence="1">
    <location>
        <begin position="267"/>
        <end position="284"/>
    </location>
</feature>
<keyword evidence="4" id="KW-1185">Reference proteome</keyword>
<protein>
    <submittedName>
        <fullName evidence="3">Zinc finger BED domain-containing protein 4</fullName>
    </submittedName>
</protein>
<dbReference type="SUPFAM" id="SSF53098">
    <property type="entry name" value="Ribonuclease H-like"/>
    <property type="match status" value="1"/>
</dbReference>
<proteinExistence type="predicted"/>
<evidence type="ECO:0000256" key="1">
    <source>
        <dbReference type="SAM" id="MobiDB-lite"/>
    </source>
</evidence>
<dbReference type="EMBL" id="VUJU01017327">
    <property type="protein sequence ID" value="KAF0683839.1"/>
    <property type="molecule type" value="Genomic_DNA"/>
</dbReference>
<feature type="non-terminal residue" evidence="3">
    <location>
        <position position="1"/>
    </location>
</feature>
<evidence type="ECO:0000313" key="3">
    <source>
        <dbReference type="EMBL" id="KAF0683839.1"/>
    </source>
</evidence>
<dbReference type="AlphaFoldDB" id="A0A6G0VH50"/>
<dbReference type="GO" id="GO:0046983">
    <property type="term" value="F:protein dimerization activity"/>
    <property type="evidence" value="ECO:0007669"/>
    <property type="project" value="InterPro"/>
</dbReference>
<sequence>DHVYTILLESFWKNVDSMIQLIEPIVNAITLLEGDKPIIHKVYPTVKNLKLRLIEVVEEIDLEDLKDKKTLLDNISKRLKNIVKPVHIAAHLLNPKTLGNDLTNEEHIDVSEFINNFAMNSYDLNDEDCLTELINYKNKEGLYSKTFLWKTVSKLEPLIWWKSFNSSLSKLAQKILSIPVSSAATERSFSSFANVHSKKRNRLLTERAAKLTYISHNWKTLDRNKNDEDDNNSEIEDFTQNETTPFILQHGNSSHHREKSFNLNLTQEESDLESASSGTENEQFSLHDTDTSLGFSCTDHDSDKDF</sequence>
<evidence type="ECO:0000313" key="4">
    <source>
        <dbReference type="Proteomes" id="UP000478052"/>
    </source>
</evidence>
<feature type="domain" description="HAT C-terminal dimerisation" evidence="2">
    <location>
        <begin position="143"/>
        <end position="217"/>
    </location>
</feature>
<dbReference type="Proteomes" id="UP000478052">
    <property type="component" value="Unassembled WGS sequence"/>
</dbReference>
<accession>A0A6G0VH50</accession>
<dbReference type="InterPro" id="IPR008906">
    <property type="entry name" value="HATC_C_dom"/>
</dbReference>
<dbReference type="InterPro" id="IPR012337">
    <property type="entry name" value="RNaseH-like_sf"/>
</dbReference>
<feature type="compositionally biased region" description="Acidic residues" evidence="1">
    <location>
        <begin position="227"/>
        <end position="239"/>
    </location>
</feature>
<dbReference type="OrthoDB" id="4951847at2759"/>
<organism evidence="3 4">
    <name type="scientific">Aphis craccivora</name>
    <name type="common">Cowpea aphid</name>
    <dbReference type="NCBI Taxonomy" id="307492"/>
    <lineage>
        <taxon>Eukaryota</taxon>
        <taxon>Metazoa</taxon>
        <taxon>Ecdysozoa</taxon>
        <taxon>Arthropoda</taxon>
        <taxon>Hexapoda</taxon>
        <taxon>Insecta</taxon>
        <taxon>Pterygota</taxon>
        <taxon>Neoptera</taxon>
        <taxon>Paraneoptera</taxon>
        <taxon>Hemiptera</taxon>
        <taxon>Sternorrhyncha</taxon>
        <taxon>Aphidomorpha</taxon>
        <taxon>Aphidoidea</taxon>
        <taxon>Aphididae</taxon>
        <taxon>Aphidini</taxon>
        <taxon>Aphis</taxon>
        <taxon>Aphis</taxon>
    </lineage>
</organism>
<comment type="caution">
    <text evidence="3">The sequence shown here is derived from an EMBL/GenBank/DDBJ whole genome shotgun (WGS) entry which is preliminary data.</text>
</comment>
<feature type="region of interest" description="Disordered" evidence="1">
    <location>
        <begin position="267"/>
        <end position="306"/>
    </location>
</feature>
<name>A0A6G0VH50_APHCR</name>
<feature type="region of interest" description="Disordered" evidence="1">
    <location>
        <begin position="222"/>
        <end position="243"/>
    </location>
</feature>
<evidence type="ECO:0000259" key="2">
    <source>
        <dbReference type="Pfam" id="PF05699"/>
    </source>
</evidence>
<dbReference type="Pfam" id="PF05699">
    <property type="entry name" value="Dimer_Tnp_hAT"/>
    <property type="match status" value="1"/>
</dbReference>